<organism evidence="1">
    <name type="scientific">viral metagenome</name>
    <dbReference type="NCBI Taxonomy" id="1070528"/>
    <lineage>
        <taxon>unclassified sequences</taxon>
        <taxon>metagenomes</taxon>
        <taxon>organismal metagenomes</taxon>
    </lineage>
</organism>
<sequence length="81" mass="8819">MNALTRYALIAVLCACLGLGAWAGWLQSRNADLGAKLTASRALLAGCVARQSDVSEQKVRVNEIDNLSDDDLRSRASEWLR</sequence>
<gene>
    <name evidence="1" type="ORF">MM415A04125_0007</name>
</gene>
<dbReference type="AlphaFoldDB" id="A0A6M3JM68"/>
<evidence type="ECO:0000313" key="1">
    <source>
        <dbReference type="EMBL" id="QJA69947.1"/>
    </source>
</evidence>
<dbReference type="EMBL" id="MT141750">
    <property type="protein sequence ID" value="QJA69947.1"/>
    <property type="molecule type" value="Genomic_DNA"/>
</dbReference>
<accession>A0A6M3JM68</accession>
<protein>
    <submittedName>
        <fullName evidence="1">Uncharacterized protein</fullName>
    </submittedName>
</protein>
<proteinExistence type="predicted"/>
<name>A0A6M3JM68_9ZZZZ</name>
<reference evidence="1" key="1">
    <citation type="submission" date="2020-03" db="EMBL/GenBank/DDBJ databases">
        <title>The deep terrestrial virosphere.</title>
        <authorList>
            <person name="Holmfeldt K."/>
            <person name="Nilsson E."/>
            <person name="Simone D."/>
            <person name="Lopez-Fernandez M."/>
            <person name="Wu X."/>
            <person name="de Brujin I."/>
            <person name="Lundin D."/>
            <person name="Andersson A."/>
            <person name="Bertilsson S."/>
            <person name="Dopson M."/>
        </authorList>
    </citation>
    <scope>NUCLEOTIDE SEQUENCE</scope>
    <source>
        <strain evidence="1">MM415A04125</strain>
    </source>
</reference>